<accession>A0AAD8YPD6</accession>
<dbReference type="Proteomes" id="UP001224775">
    <property type="component" value="Unassembled WGS sequence"/>
</dbReference>
<protein>
    <submittedName>
        <fullName evidence="1">Uncharacterized protein</fullName>
    </submittedName>
</protein>
<evidence type="ECO:0000313" key="2">
    <source>
        <dbReference type="Proteomes" id="UP001224775"/>
    </source>
</evidence>
<keyword evidence="2" id="KW-1185">Reference proteome</keyword>
<gene>
    <name evidence="1" type="ORF">QTG54_001013</name>
</gene>
<name>A0AAD8YPD6_9STRA</name>
<proteinExistence type="predicted"/>
<dbReference type="EMBL" id="JATAAI010000001">
    <property type="protein sequence ID" value="KAK1749074.1"/>
    <property type="molecule type" value="Genomic_DNA"/>
</dbReference>
<comment type="caution">
    <text evidence="1">The sequence shown here is derived from an EMBL/GenBank/DDBJ whole genome shotgun (WGS) entry which is preliminary data.</text>
</comment>
<dbReference type="AlphaFoldDB" id="A0AAD8YPD6"/>
<feature type="non-terminal residue" evidence="1">
    <location>
        <position position="1"/>
    </location>
</feature>
<organism evidence="1 2">
    <name type="scientific">Skeletonema marinoi</name>
    <dbReference type="NCBI Taxonomy" id="267567"/>
    <lineage>
        <taxon>Eukaryota</taxon>
        <taxon>Sar</taxon>
        <taxon>Stramenopiles</taxon>
        <taxon>Ochrophyta</taxon>
        <taxon>Bacillariophyta</taxon>
        <taxon>Coscinodiscophyceae</taxon>
        <taxon>Thalassiosirophycidae</taxon>
        <taxon>Thalassiosirales</taxon>
        <taxon>Skeletonemataceae</taxon>
        <taxon>Skeletonema</taxon>
        <taxon>Skeletonema marinoi-dohrnii complex</taxon>
    </lineage>
</organism>
<sequence length="71" mass="8455">VENWMRSYLLCKSHKKKSFRVILSMMKSTASSCPSSLPLRHLLRRQHHSRQRVCWLKVLPELNFFAMSPLQ</sequence>
<evidence type="ECO:0000313" key="1">
    <source>
        <dbReference type="EMBL" id="KAK1749074.1"/>
    </source>
</evidence>
<reference evidence="1" key="1">
    <citation type="submission" date="2023-06" db="EMBL/GenBank/DDBJ databases">
        <title>Survivors Of The Sea: Transcriptome response of Skeletonema marinoi to long-term dormancy.</title>
        <authorList>
            <person name="Pinder M.I.M."/>
            <person name="Kourtchenko O."/>
            <person name="Robertson E.K."/>
            <person name="Larsson T."/>
            <person name="Maumus F."/>
            <person name="Osuna-Cruz C.M."/>
            <person name="Vancaester E."/>
            <person name="Stenow R."/>
            <person name="Vandepoele K."/>
            <person name="Ploug H."/>
            <person name="Bruchert V."/>
            <person name="Godhe A."/>
            <person name="Topel M."/>
        </authorList>
    </citation>
    <scope>NUCLEOTIDE SEQUENCE</scope>
    <source>
        <strain evidence="1">R05AC</strain>
    </source>
</reference>